<organism evidence="1">
    <name type="scientific">bioreactor metagenome</name>
    <dbReference type="NCBI Taxonomy" id="1076179"/>
    <lineage>
        <taxon>unclassified sequences</taxon>
        <taxon>metagenomes</taxon>
        <taxon>ecological metagenomes</taxon>
    </lineage>
</organism>
<evidence type="ECO:0000313" key="1">
    <source>
        <dbReference type="EMBL" id="MPN51050.1"/>
    </source>
</evidence>
<comment type="caution">
    <text evidence="1">The sequence shown here is derived from an EMBL/GenBank/DDBJ whole genome shotgun (WGS) entry which is preliminary data.</text>
</comment>
<sequence>MILLGKNDAVDIVGEQIDHRLFFRLTIVVVVGNQRLVVMVGRHRFDTGKNVGEELVLKGGNEHAKRVALRVQQHGWRTVRDVVDLLHDLRDTLASFLCDLFR</sequence>
<proteinExistence type="predicted"/>
<accession>A0A645IIV0</accession>
<dbReference type="EMBL" id="VSSQ01115752">
    <property type="protein sequence ID" value="MPN51050.1"/>
    <property type="molecule type" value="Genomic_DNA"/>
</dbReference>
<dbReference type="AlphaFoldDB" id="A0A645IIV0"/>
<gene>
    <name evidence="1" type="ORF">SDC9_198691</name>
</gene>
<protein>
    <submittedName>
        <fullName evidence="1">Uncharacterized protein</fullName>
    </submittedName>
</protein>
<name>A0A645IIV0_9ZZZZ</name>
<reference evidence="1" key="1">
    <citation type="submission" date="2019-08" db="EMBL/GenBank/DDBJ databases">
        <authorList>
            <person name="Kucharzyk K."/>
            <person name="Murdoch R.W."/>
            <person name="Higgins S."/>
            <person name="Loffler F."/>
        </authorList>
    </citation>
    <scope>NUCLEOTIDE SEQUENCE</scope>
</reference>